<evidence type="ECO:0000313" key="8">
    <source>
        <dbReference type="EMBL" id="SIS81613.1"/>
    </source>
</evidence>
<comment type="catalytic activity">
    <reaction evidence="6">
        <text>a 2'-deoxyadenosine in DNA + S-adenosyl-L-methionine = an N(6)-methyl-2'-deoxyadenosine in DNA + S-adenosyl-L-homocysteine + H(+)</text>
        <dbReference type="Rhea" id="RHEA:15197"/>
        <dbReference type="Rhea" id="RHEA-COMP:12418"/>
        <dbReference type="Rhea" id="RHEA-COMP:12419"/>
        <dbReference type="ChEBI" id="CHEBI:15378"/>
        <dbReference type="ChEBI" id="CHEBI:57856"/>
        <dbReference type="ChEBI" id="CHEBI:59789"/>
        <dbReference type="ChEBI" id="CHEBI:90615"/>
        <dbReference type="ChEBI" id="CHEBI:90616"/>
        <dbReference type="EC" id="2.1.1.72"/>
    </reaction>
</comment>
<accession>A0A1N7M6F8</accession>
<sequence>MIQFTFENMESLMEIIRKYHPEVFLNNEIDLKKLKQILETKNREKSGLHWTGKENSKKQAYTRSEFKYLLNAEKSIDADISKNIFIEGDNLDALKLLLEHYSKSIKAIYIDPPYNTGSESFVYADKFAAQKNKKVNNPFDTLHGNWLSMIYPRLILSREFLRDDGVIFVSIDENELANLKLLLDEIYGEENFIDIFSWAKTETPANLSRKSKKVLEYVLCYQKVKDKIKFKGIKKTSPSSNGLLNQSNAINTLIFPKNLVKTKIPDRVIPKGTYQTDKYTLELLEDTEVHNGVFVKEVILRGKFKWTQPKLDTEIQKGTTIHIPTIKLSPSYEKTAYDEEVPPNLINTKVGVETNESASKSLTELLGAKVFDFPKPPSLIKYLFGFSDDPNGVFMDFFAGSGATAQAILEMNEKDGGNRKYICVQLPEEIKKNSPAYAAGYRKISEITHKRVTNVSQLLKGKVNDAGFIYYELK</sequence>
<dbReference type="SUPFAM" id="SSF53335">
    <property type="entry name" value="S-adenosyl-L-methionine-dependent methyltransferases"/>
    <property type="match status" value="1"/>
</dbReference>
<dbReference type="InterPro" id="IPR002295">
    <property type="entry name" value="N4/N6-MTase_EcoPI_Mod-like"/>
</dbReference>
<keyword evidence="4 8" id="KW-0808">Transferase</keyword>
<dbReference type="InterPro" id="IPR002052">
    <property type="entry name" value="DNA_methylase_N6_adenine_CS"/>
</dbReference>
<dbReference type="GO" id="GO:0032259">
    <property type="term" value="P:methylation"/>
    <property type="evidence" value="ECO:0007669"/>
    <property type="project" value="UniProtKB-KW"/>
</dbReference>
<dbReference type="GO" id="GO:0003677">
    <property type="term" value="F:DNA binding"/>
    <property type="evidence" value="ECO:0007669"/>
    <property type="project" value="InterPro"/>
</dbReference>
<evidence type="ECO:0000256" key="6">
    <source>
        <dbReference type="ARBA" id="ARBA00047942"/>
    </source>
</evidence>
<evidence type="ECO:0000256" key="1">
    <source>
        <dbReference type="ARBA" id="ARBA00006594"/>
    </source>
</evidence>
<dbReference type="STRING" id="529505.SAMN05421761_105134"/>
<dbReference type="PIRSF" id="PIRSF015855">
    <property type="entry name" value="TypeIII_Mtase_mKpnI"/>
    <property type="match status" value="1"/>
</dbReference>
<gene>
    <name evidence="8" type="ORF">SAMN05421761_105134</name>
</gene>
<dbReference type="OrthoDB" id="9800801at2"/>
<name>A0A1N7M6F8_9BACT</name>
<dbReference type="Proteomes" id="UP000186026">
    <property type="component" value="Unassembled WGS sequence"/>
</dbReference>
<feature type="domain" description="DNA methylase N-4/N-6" evidence="7">
    <location>
        <begin position="105"/>
        <end position="432"/>
    </location>
</feature>
<dbReference type="InterPro" id="IPR029063">
    <property type="entry name" value="SAM-dependent_MTases_sf"/>
</dbReference>
<evidence type="ECO:0000256" key="5">
    <source>
        <dbReference type="ARBA" id="ARBA00022691"/>
    </source>
</evidence>
<evidence type="ECO:0000256" key="3">
    <source>
        <dbReference type="ARBA" id="ARBA00022603"/>
    </source>
</evidence>
<dbReference type="PRINTS" id="PR00506">
    <property type="entry name" value="D21N6MTFRASE"/>
</dbReference>
<comment type="similarity">
    <text evidence="1">Belongs to the N(4)/N(6)-methyltransferase family.</text>
</comment>
<organism evidence="8 9">
    <name type="scientific">Belliella pelovolcani</name>
    <dbReference type="NCBI Taxonomy" id="529505"/>
    <lineage>
        <taxon>Bacteria</taxon>
        <taxon>Pseudomonadati</taxon>
        <taxon>Bacteroidota</taxon>
        <taxon>Cytophagia</taxon>
        <taxon>Cytophagales</taxon>
        <taxon>Cyclobacteriaceae</taxon>
        <taxon>Belliella</taxon>
    </lineage>
</organism>
<proteinExistence type="inferred from homology"/>
<dbReference type="Gene3D" id="3.40.50.150">
    <property type="entry name" value="Vaccinia Virus protein VP39"/>
    <property type="match status" value="1"/>
</dbReference>
<dbReference type="AlphaFoldDB" id="A0A1N7M6F8"/>
<dbReference type="GO" id="GO:0008170">
    <property type="term" value="F:N-methyltransferase activity"/>
    <property type="evidence" value="ECO:0007669"/>
    <property type="project" value="InterPro"/>
</dbReference>
<dbReference type="RefSeq" id="WP_076500188.1">
    <property type="nucleotide sequence ID" value="NZ_FTOP01000005.1"/>
</dbReference>
<keyword evidence="3 8" id="KW-0489">Methyltransferase</keyword>
<dbReference type="EC" id="2.1.1.72" evidence="2"/>
<dbReference type="InterPro" id="IPR002941">
    <property type="entry name" value="DNA_methylase_N4/N6"/>
</dbReference>
<protein>
    <recommendedName>
        <fullName evidence="2">site-specific DNA-methyltransferase (adenine-specific)</fullName>
        <ecNumber evidence="2">2.1.1.72</ecNumber>
    </recommendedName>
</protein>
<dbReference type="GO" id="GO:0009007">
    <property type="term" value="F:site-specific DNA-methyltransferase (adenine-specific) activity"/>
    <property type="evidence" value="ECO:0007669"/>
    <property type="project" value="UniProtKB-EC"/>
</dbReference>
<evidence type="ECO:0000313" key="9">
    <source>
        <dbReference type="Proteomes" id="UP000186026"/>
    </source>
</evidence>
<keyword evidence="9" id="KW-1185">Reference proteome</keyword>
<evidence type="ECO:0000256" key="2">
    <source>
        <dbReference type="ARBA" id="ARBA00011900"/>
    </source>
</evidence>
<dbReference type="Pfam" id="PF01555">
    <property type="entry name" value="N6_N4_Mtase"/>
    <property type="match status" value="1"/>
</dbReference>
<evidence type="ECO:0000256" key="4">
    <source>
        <dbReference type="ARBA" id="ARBA00022679"/>
    </source>
</evidence>
<dbReference type="PROSITE" id="PS00092">
    <property type="entry name" value="N6_MTASE"/>
    <property type="match status" value="1"/>
</dbReference>
<keyword evidence="5" id="KW-0949">S-adenosyl-L-methionine</keyword>
<dbReference type="EMBL" id="FTOP01000005">
    <property type="protein sequence ID" value="SIS81613.1"/>
    <property type="molecule type" value="Genomic_DNA"/>
</dbReference>
<reference evidence="9" key="1">
    <citation type="submission" date="2017-01" db="EMBL/GenBank/DDBJ databases">
        <authorList>
            <person name="Varghese N."/>
            <person name="Submissions S."/>
        </authorList>
    </citation>
    <scope>NUCLEOTIDE SEQUENCE [LARGE SCALE GENOMIC DNA]</scope>
    <source>
        <strain evidence="9">DSM 46698</strain>
    </source>
</reference>
<evidence type="ECO:0000259" key="7">
    <source>
        <dbReference type="Pfam" id="PF01555"/>
    </source>
</evidence>